<proteinExistence type="predicted"/>
<organism evidence="1 2">
    <name type="scientific">Haemaphysalis longicornis</name>
    <name type="common">Bush tick</name>
    <dbReference type="NCBI Taxonomy" id="44386"/>
    <lineage>
        <taxon>Eukaryota</taxon>
        <taxon>Metazoa</taxon>
        <taxon>Ecdysozoa</taxon>
        <taxon>Arthropoda</taxon>
        <taxon>Chelicerata</taxon>
        <taxon>Arachnida</taxon>
        <taxon>Acari</taxon>
        <taxon>Parasitiformes</taxon>
        <taxon>Ixodida</taxon>
        <taxon>Ixodoidea</taxon>
        <taxon>Ixodidae</taxon>
        <taxon>Haemaphysalinae</taxon>
        <taxon>Haemaphysalis</taxon>
    </lineage>
</organism>
<evidence type="ECO:0000313" key="1">
    <source>
        <dbReference type="EMBL" id="KAH9379677.1"/>
    </source>
</evidence>
<reference evidence="1 2" key="1">
    <citation type="journal article" date="2020" name="Cell">
        <title>Large-Scale Comparative Analyses of Tick Genomes Elucidate Their Genetic Diversity and Vector Capacities.</title>
        <authorList>
            <consortium name="Tick Genome and Microbiome Consortium (TIGMIC)"/>
            <person name="Jia N."/>
            <person name="Wang J."/>
            <person name="Shi W."/>
            <person name="Du L."/>
            <person name="Sun Y."/>
            <person name="Zhan W."/>
            <person name="Jiang J.F."/>
            <person name="Wang Q."/>
            <person name="Zhang B."/>
            <person name="Ji P."/>
            <person name="Bell-Sakyi L."/>
            <person name="Cui X.M."/>
            <person name="Yuan T.T."/>
            <person name="Jiang B.G."/>
            <person name="Yang W.F."/>
            <person name="Lam T.T."/>
            <person name="Chang Q.C."/>
            <person name="Ding S.J."/>
            <person name="Wang X.J."/>
            <person name="Zhu J.G."/>
            <person name="Ruan X.D."/>
            <person name="Zhao L."/>
            <person name="Wei J.T."/>
            <person name="Ye R.Z."/>
            <person name="Que T.C."/>
            <person name="Du C.H."/>
            <person name="Zhou Y.H."/>
            <person name="Cheng J.X."/>
            <person name="Dai P.F."/>
            <person name="Guo W.B."/>
            <person name="Han X.H."/>
            <person name="Huang E.J."/>
            <person name="Li L.F."/>
            <person name="Wei W."/>
            <person name="Gao Y.C."/>
            <person name="Liu J.Z."/>
            <person name="Shao H.Z."/>
            <person name="Wang X."/>
            <person name="Wang C.C."/>
            <person name="Yang T.C."/>
            <person name="Huo Q.B."/>
            <person name="Li W."/>
            <person name="Chen H.Y."/>
            <person name="Chen S.E."/>
            <person name="Zhou L.G."/>
            <person name="Ni X.B."/>
            <person name="Tian J.H."/>
            <person name="Sheng Y."/>
            <person name="Liu T."/>
            <person name="Pan Y.S."/>
            <person name="Xia L.Y."/>
            <person name="Li J."/>
            <person name="Zhao F."/>
            <person name="Cao W.C."/>
        </authorList>
    </citation>
    <scope>NUCLEOTIDE SEQUENCE [LARGE SCALE GENOMIC DNA]</scope>
    <source>
        <strain evidence="1">HaeL-2018</strain>
    </source>
</reference>
<protein>
    <recommendedName>
        <fullName evidence="3">Peptidase aspartic putative domain-containing protein</fullName>
    </recommendedName>
</protein>
<name>A0A9J6GW30_HAELO</name>
<keyword evidence="2" id="KW-1185">Reference proteome</keyword>
<dbReference type="PROSITE" id="PS00141">
    <property type="entry name" value="ASP_PROTEASE"/>
    <property type="match status" value="1"/>
</dbReference>
<evidence type="ECO:0008006" key="3">
    <source>
        <dbReference type="Google" id="ProtNLM"/>
    </source>
</evidence>
<gene>
    <name evidence="1" type="ORF">HPB48_009226</name>
</gene>
<accession>A0A9J6GW30</accession>
<dbReference type="GO" id="GO:0006508">
    <property type="term" value="P:proteolysis"/>
    <property type="evidence" value="ECO:0007669"/>
    <property type="project" value="InterPro"/>
</dbReference>
<evidence type="ECO:0000313" key="2">
    <source>
        <dbReference type="Proteomes" id="UP000821853"/>
    </source>
</evidence>
<comment type="caution">
    <text evidence="1">The sequence shown here is derived from an EMBL/GenBank/DDBJ whole genome shotgun (WGS) entry which is preliminary data.</text>
</comment>
<dbReference type="GO" id="GO:0004190">
    <property type="term" value="F:aspartic-type endopeptidase activity"/>
    <property type="evidence" value="ECO:0007669"/>
    <property type="project" value="InterPro"/>
</dbReference>
<dbReference type="AlphaFoldDB" id="A0A9J6GW30"/>
<dbReference type="Proteomes" id="UP000821853">
    <property type="component" value="Chromosome 8"/>
</dbReference>
<sequence>MYEQISRPSAKGPTGQLLLRVILDTGSQRTFIGRDVCRALACPIKSRAALPDHVWPYPSNKNSSVNLVSVTLKSLHDDQVTTVEAFEVPEICIITSSPVNGDLLRSLESRGPYAAERELPDTFFNHLISVLIPSDF</sequence>
<dbReference type="OrthoDB" id="6514447at2759"/>
<dbReference type="InterPro" id="IPR001969">
    <property type="entry name" value="Aspartic_peptidase_AS"/>
</dbReference>
<dbReference type="EMBL" id="JABSTR010000010">
    <property type="protein sequence ID" value="KAH9379677.1"/>
    <property type="molecule type" value="Genomic_DNA"/>
</dbReference>
<dbReference type="VEuPathDB" id="VectorBase:HLOH_052260"/>